<keyword evidence="2" id="KW-1185">Reference proteome</keyword>
<dbReference type="Proteomes" id="UP001153292">
    <property type="component" value="Chromosome 27"/>
</dbReference>
<gene>
    <name evidence="1" type="ORF">CHILSU_LOCUS7290</name>
</gene>
<accession>A0ABN8B8V6</accession>
<organism evidence="1 2">
    <name type="scientific">Chilo suppressalis</name>
    <name type="common">Asiatic rice borer moth</name>
    <dbReference type="NCBI Taxonomy" id="168631"/>
    <lineage>
        <taxon>Eukaryota</taxon>
        <taxon>Metazoa</taxon>
        <taxon>Ecdysozoa</taxon>
        <taxon>Arthropoda</taxon>
        <taxon>Hexapoda</taxon>
        <taxon>Insecta</taxon>
        <taxon>Pterygota</taxon>
        <taxon>Neoptera</taxon>
        <taxon>Endopterygota</taxon>
        <taxon>Lepidoptera</taxon>
        <taxon>Glossata</taxon>
        <taxon>Ditrysia</taxon>
        <taxon>Pyraloidea</taxon>
        <taxon>Crambidae</taxon>
        <taxon>Crambinae</taxon>
        <taxon>Chilo</taxon>
    </lineage>
</organism>
<evidence type="ECO:0000313" key="1">
    <source>
        <dbReference type="EMBL" id="CAH0403991.1"/>
    </source>
</evidence>
<name>A0ABN8B8V6_CHISP</name>
<reference evidence="1" key="1">
    <citation type="submission" date="2021-12" db="EMBL/GenBank/DDBJ databases">
        <authorList>
            <person name="King R."/>
        </authorList>
    </citation>
    <scope>NUCLEOTIDE SEQUENCE</scope>
</reference>
<sequence>MAAEQICEILKGILGSRHGEDLTFCALCLRTETKFTKSKAFAACAKKMRVKTPRNEHLCYMCEAQVSAALHTLHAVTLAAAVNLWCETNAHKIPRTNIKSLKDVLSSVLYNLKIEEEDVWRRVRSRSRLMQTEALLISTDVANATTTASNSEEFRPPETHATMLNVIPSVPPVIDNIVIIDDEEPTRIIALEKLLENQNSKDAVIIPDGDIQQMMLRDPNEQNSFLLYPMMKGQDGNTYVPYLNVKVTGDSLHYVTAGEVAKNTSYHESQREFKENQMYLNGGPVKVKAMELRGSMLVLAGQPNLESSAQPNLGISGQSNLGISRQLSLVIDGQSNLGISRQPSLVIDGQSNLGVSGQASVVIGGESNLRSEPIVVTSENSDLRKRDEVDGCAKHAVMSDKVDWEDKIPMDVISFVDATDPNAEQFLTVEPALDPIATDANTKKHRTYASIRPRIPNMRPNAFTQAFGQLSDEKDLLQPMRGKTGRRYYNKKARFSYENDSDSVIDLC</sequence>
<protein>
    <recommendedName>
        <fullName evidence="3">ZAD domain-containing protein</fullName>
    </recommendedName>
</protein>
<proteinExistence type="predicted"/>
<evidence type="ECO:0000313" key="2">
    <source>
        <dbReference type="Proteomes" id="UP001153292"/>
    </source>
</evidence>
<dbReference type="EMBL" id="OU963920">
    <property type="protein sequence ID" value="CAH0403991.1"/>
    <property type="molecule type" value="Genomic_DNA"/>
</dbReference>
<evidence type="ECO:0008006" key="3">
    <source>
        <dbReference type="Google" id="ProtNLM"/>
    </source>
</evidence>